<keyword evidence="2" id="KW-1185">Reference proteome</keyword>
<gene>
    <name evidence="1" type="ORF">OEZ60_13135</name>
</gene>
<evidence type="ECO:0000313" key="2">
    <source>
        <dbReference type="Proteomes" id="UP001209535"/>
    </source>
</evidence>
<name>A0ABT2X6H1_9RHOB</name>
<dbReference type="EMBL" id="JAOVQO010000011">
    <property type="protein sequence ID" value="MCU9848949.1"/>
    <property type="molecule type" value="Genomic_DNA"/>
</dbReference>
<evidence type="ECO:0008006" key="3">
    <source>
        <dbReference type="Google" id="ProtNLM"/>
    </source>
</evidence>
<dbReference type="RefSeq" id="WP_263336907.1">
    <property type="nucleotide sequence ID" value="NZ_JAOVQO010000011.1"/>
</dbReference>
<organism evidence="1 2">
    <name type="scientific">Albidovulum salinarum</name>
    <dbReference type="NCBI Taxonomy" id="2984153"/>
    <lineage>
        <taxon>Bacteria</taxon>
        <taxon>Pseudomonadati</taxon>
        <taxon>Pseudomonadota</taxon>
        <taxon>Alphaproteobacteria</taxon>
        <taxon>Rhodobacterales</taxon>
        <taxon>Paracoccaceae</taxon>
        <taxon>Albidovulum</taxon>
    </lineage>
</organism>
<sequence>MGRPARTLNACQKAEVETLAAVLSTAQIADYFGIGRTTFFAMMERDAEISERYKRGKARAIGAIAQGLIAKARGGDTASMIFYLKTQAGWRETAAVEHSLAEDGPSAADTAWKKLTAKLDEIAERKRRAGLIEGLAQPIGAAVCAGASVSDGDKHSSGGCA</sequence>
<comment type="caution">
    <text evidence="1">The sequence shown here is derived from an EMBL/GenBank/DDBJ whole genome shotgun (WGS) entry which is preliminary data.</text>
</comment>
<accession>A0ABT2X6H1</accession>
<evidence type="ECO:0000313" key="1">
    <source>
        <dbReference type="EMBL" id="MCU9848949.1"/>
    </source>
</evidence>
<reference evidence="1 2" key="1">
    <citation type="submission" date="2022-10" db="EMBL/GenBank/DDBJ databases">
        <title>Defluviimonas sp. nov., isolated from ocean surface sediments.</title>
        <authorList>
            <person name="He W."/>
            <person name="Wang L."/>
            <person name="Zhang D.-F."/>
        </authorList>
    </citation>
    <scope>NUCLEOTIDE SEQUENCE [LARGE SCALE GENOMIC DNA]</scope>
    <source>
        <strain evidence="1 2">WL0024</strain>
    </source>
</reference>
<protein>
    <recommendedName>
        <fullName evidence="3">Helix-turn-helix domain-containing protein</fullName>
    </recommendedName>
</protein>
<dbReference type="Proteomes" id="UP001209535">
    <property type="component" value="Unassembled WGS sequence"/>
</dbReference>
<proteinExistence type="predicted"/>